<evidence type="ECO:0000256" key="1">
    <source>
        <dbReference type="SAM" id="SignalP"/>
    </source>
</evidence>
<accession>A0ABV9MFU6</accession>
<dbReference type="PROSITE" id="PS51257">
    <property type="entry name" value="PROKAR_LIPOPROTEIN"/>
    <property type="match status" value="1"/>
</dbReference>
<feature type="signal peptide" evidence="1">
    <location>
        <begin position="1"/>
        <end position="32"/>
    </location>
</feature>
<comment type="caution">
    <text evidence="2">The sequence shown here is derived from an EMBL/GenBank/DDBJ whole genome shotgun (WGS) entry which is preliminary data.</text>
</comment>
<evidence type="ECO:0000313" key="3">
    <source>
        <dbReference type="Proteomes" id="UP001595932"/>
    </source>
</evidence>
<dbReference type="RefSeq" id="WP_377279376.1">
    <property type="nucleotide sequence ID" value="NZ_JBHSGL010000005.1"/>
</dbReference>
<evidence type="ECO:0000313" key="2">
    <source>
        <dbReference type="EMBL" id="MFC4713675.1"/>
    </source>
</evidence>
<gene>
    <name evidence="2" type="ORF">ACFO5U_12410</name>
</gene>
<reference evidence="3" key="1">
    <citation type="journal article" date="2019" name="Int. J. Syst. Evol. Microbiol.">
        <title>The Global Catalogue of Microorganisms (GCM) 10K type strain sequencing project: providing services to taxonomists for standard genome sequencing and annotation.</title>
        <authorList>
            <consortium name="The Broad Institute Genomics Platform"/>
            <consortium name="The Broad Institute Genome Sequencing Center for Infectious Disease"/>
            <person name="Wu L."/>
            <person name="Ma J."/>
        </authorList>
    </citation>
    <scope>NUCLEOTIDE SEQUENCE [LARGE SCALE GENOMIC DNA]</scope>
    <source>
        <strain evidence="3">CGMCC 1.12151</strain>
    </source>
</reference>
<name>A0ABV9MFU6_9BACL</name>
<protein>
    <recommendedName>
        <fullName evidence="4">DUF5104 domain-containing protein</fullName>
    </recommendedName>
</protein>
<keyword evidence="3" id="KW-1185">Reference proteome</keyword>
<feature type="chain" id="PRO_5046517262" description="DUF5104 domain-containing protein" evidence="1">
    <location>
        <begin position="33"/>
        <end position="184"/>
    </location>
</feature>
<organism evidence="2 3">
    <name type="scientific">Planococcus dechangensis</name>
    <dbReference type="NCBI Taxonomy" id="1176255"/>
    <lineage>
        <taxon>Bacteria</taxon>
        <taxon>Bacillati</taxon>
        <taxon>Bacillota</taxon>
        <taxon>Bacilli</taxon>
        <taxon>Bacillales</taxon>
        <taxon>Caryophanaceae</taxon>
        <taxon>Planococcus</taxon>
    </lineage>
</organism>
<dbReference type="EMBL" id="JBHSGL010000005">
    <property type="protein sequence ID" value="MFC4713675.1"/>
    <property type="molecule type" value="Genomic_DNA"/>
</dbReference>
<dbReference type="Proteomes" id="UP001595932">
    <property type="component" value="Unassembled WGS sequence"/>
</dbReference>
<sequence length="184" mass="20491">MQKRTYIIKMVGAALVLLFLAIVTSGCMEAQADDPNMETIESVLALQFNGPDRELLEAMWNPANKKLVDGVEVNEAFDSYVADTYGPFFTASELDVFMRVFGTYFISLADIYGYELVLKDVDIEQSEQVGNRYSFTAKVAFQQAGGKKQHAEVDGIVLFSTTEPGKIGKLTYTSDQDLSQRLKQ</sequence>
<evidence type="ECO:0008006" key="4">
    <source>
        <dbReference type="Google" id="ProtNLM"/>
    </source>
</evidence>
<keyword evidence="1" id="KW-0732">Signal</keyword>
<proteinExistence type="predicted"/>